<feature type="coiled-coil region" evidence="7">
    <location>
        <begin position="316"/>
        <end position="412"/>
    </location>
</feature>
<dbReference type="PROSITE" id="PS50245">
    <property type="entry name" value="CAP_GLY_2"/>
    <property type="match status" value="1"/>
</dbReference>
<keyword evidence="11" id="KW-1185">Reference proteome</keyword>
<evidence type="ECO:0000313" key="10">
    <source>
        <dbReference type="EMBL" id="TPX69211.1"/>
    </source>
</evidence>
<evidence type="ECO:0000259" key="9">
    <source>
        <dbReference type="PROSITE" id="PS50245"/>
    </source>
</evidence>
<evidence type="ECO:0000313" key="11">
    <source>
        <dbReference type="Proteomes" id="UP000320333"/>
    </source>
</evidence>
<dbReference type="EMBL" id="QEAP01000322">
    <property type="protein sequence ID" value="TPX69211.1"/>
    <property type="molecule type" value="Genomic_DNA"/>
</dbReference>
<keyword evidence="6" id="KW-0963">Cytoplasm</keyword>
<accession>A0A507EZ26</accession>
<dbReference type="PROSITE" id="PS00845">
    <property type="entry name" value="CAP_GLY_1"/>
    <property type="match status" value="1"/>
</dbReference>
<dbReference type="InterPro" id="IPR036859">
    <property type="entry name" value="CAP-Gly_dom_sf"/>
</dbReference>
<keyword evidence="3" id="KW-0493">Microtubule</keyword>
<keyword evidence="4" id="KW-0243">Dynein</keyword>
<dbReference type="InterPro" id="IPR000938">
    <property type="entry name" value="CAP-Gly_domain"/>
</dbReference>
<sequence length="1745" mass="191202">MSNPQVGDHVEVLNAGAIAVGTVAYVGETEFAAGVWVGIVLHAGVGGKNDGSVQGVRYFECEQGAGVFMRVSQIRSVVSSPPTTQAKSPTGSTSSKTTANSTTKSSKPPLASSISSSSSLKTTSPNATATPSQSVKSSSSSSVKTPATRPSNSTAPASSTVKKSAAASSTTAPKSAAKTSLSSSSTPITSPQIKTNKAMPSATPTAKPSTNSASVKPKPVTSTPSTNSSIAAKKPTGRPTPSPSNDNASLQTPSLNNNNPSEESSIASSIGSSHAGNVADLSFHAVSSSGIPIDSMRAESRSASRLALEVSREQEIESLRNQLSTSEAAVESLQADLDSLEAMRESMELMSSEREQQVAELTASLNAIQDERDALAAQVRAADEAKSIVNGVASLTEEVEGLRAKLASYEEGQPVIVTRDDERVIELTNEIADLRVELLQAGTKLASVVASNGQEGLDIAMESLEEENKDLRRKLEESNAMLAAAAIGNAASSTDDKDALIADLTNQLNTLQSQGNAEKSLDESDDSMVADLKKQINDLTIRLKVTEEANSAHVSENEKLRRGSVDDLTIQVSEKISLTAENANLAMRLKEAAEAQKEADERIATLNSQVSKLQSQLSKSEEAMLAMEIELEREHEEKLTAAQNRIEELQVELSEAKKPKVISADVTVESLANEMEDLRFKLKVAESKRSHDRDFSKDIDKLTLELQSANVQRTSMANKMTALQNELKSALGDKDMLEEQLVDANDALEMATLDAEFAAERADSLEAELQQLKDQLEELNMDLDFVVSKRPEIELSPEQFENVVTEITLLENQNDRLKDALVQFRDFSAMREKELSDQVDILKREMDQVLEQQENDSLIYLKLIEAESQIEDMRESLDSRKDAAALIEFLSGKNLELGAKIDELNDAVEDMEILVQLTDELEENHVMLEKDLIDEIDIKDGMMNTLRFKMDGQQETIADYERTIHQFRELVKQLQEDLTSSRLSGYMGMGSEGLALPTTNVSRDLAASADLMEATGGKAQYKGIDIELRKLEADQANEHLDILKIYLPETFFKTEHVPVLSLLLLRRIVFKSNMVKMFMEDNKLVEKDPENTAFIAEMRHKLFWIMGLARRLVSFLEGCSEEVFLRFSSSYTELIGTERKIDVIIDLLKIEGVVGVRDVLVEMQKCISHLESLADTFLAAHSTDIDLQRQSLFYIEIVDSIGERFDAEIHRLESLFIAPETVTDAALLKNIEESKAEFLKTVPSISQSTQSLRSMTRKIRRFINDIVDDDNTVSDEIVTLLGQVHKNATSCIDYLSVVSGHVGSYVREQFDDNQPLSVPLMVQLASNASEALLKTPEDLMGVSLAMLLARTNSEIMEVLEGLEDPMNIDILGEKQPAPWLARATKIKEDYVLNTDNTNQIESLKIDIRDLIVDLNEKKQMQVEYSIKVDLLEKKSESSRAQNAKIANLESRVQKLMENERAYTETVDILQKEKVELERDNEAYKQNALRYEKMTSPPTNRRIGAGAVTGFKRGDSMNASVSGNGVPAEGGVVIDGDVAAQFESLKSALRFLRAENTKLKANIVSKASVSLFRASDPLMRRGISNQKASANSSSTSSSGPRLTDVAASVVAGLTRDSKNLIRDIHKVSATPSVVDISTRISEPGKWVSIQKDPLFQHQRRVEAVERLVQRGEDLQEAIKKASNQIEENTGKALLTKSTAAPILLGRVSVPKAFSDASSKGYIQGDKCSLLLSSRKQWENLHMMFSS</sequence>
<dbReference type="Proteomes" id="UP000320333">
    <property type="component" value="Unassembled WGS sequence"/>
</dbReference>
<dbReference type="GO" id="GO:0005874">
    <property type="term" value="C:microtubule"/>
    <property type="evidence" value="ECO:0007669"/>
    <property type="project" value="UniProtKB-KW"/>
</dbReference>
<dbReference type="PANTHER" id="PTHR45615:SF80">
    <property type="entry name" value="GRIP DOMAIN-CONTAINING PROTEIN"/>
    <property type="match status" value="1"/>
</dbReference>
<protein>
    <recommendedName>
        <fullName evidence="9">CAP-Gly domain-containing protein</fullName>
    </recommendedName>
</protein>
<comment type="similarity">
    <text evidence="2">Belongs to the dynactin 150 kDa subunit family.</text>
</comment>
<feature type="compositionally biased region" description="Polar residues" evidence="8">
    <location>
        <begin position="202"/>
        <end position="230"/>
    </location>
</feature>
<evidence type="ECO:0000256" key="4">
    <source>
        <dbReference type="ARBA" id="ARBA00023017"/>
    </source>
</evidence>
<evidence type="ECO:0000256" key="1">
    <source>
        <dbReference type="ARBA" id="ARBA00004245"/>
    </source>
</evidence>
<feature type="region of interest" description="Disordered" evidence="8">
    <location>
        <begin position="77"/>
        <end position="271"/>
    </location>
</feature>
<evidence type="ECO:0000256" key="3">
    <source>
        <dbReference type="ARBA" id="ARBA00022701"/>
    </source>
</evidence>
<feature type="coiled-coil region" evidence="7">
    <location>
        <begin position="454"/>
        <end position="481"/>
    </location>
</feature>
<evidence type="ECO:0000256" key="2">
    <source>
        <dbReference type="ARBA" id="ARBA00011010"/>
    </source>
</evidence>
<dbReference type="PANTHER" id="PTHR45615">
    <property type="entry name" value="MYOSIN HEAVY CHAIN, NON-MUSCLE"/>
    <property type="match status" value="1"/>
</dbReference>
<dbReference type="Pfam" id="PF12455">
    <property type="entry name" value="Dynactin"/>
    <property type="match status" value="1"/>
</dbReference>
<dbReference type="STRING" id="246404.A0A507EZ26"/>
<evidence type="ECO:0000256" key="5">
    <source>
        <dbReference type="ARBA" id="ARBA00023054"/>
    </source>
</evidence>
<reference evidence="10 11" key="1">
    <citation type="journal article" date="2019" name="Sci. Rep.">
        <title>Comparative genomics of chytrid fungi reveal insights into the obligate biotrophic and pathogenic lifestyle of Synchytrium endobioticum.</title>
        <authorList>
            <person name="van de Vossenberg B.T.L.H."/>
            <person name="Warris S."/>
            <person name="Nguyen H.D.T."/>
            <person name="van Gent-Pelzer M.P.E."/>
            <person name="Joly D.L."/>
            <person name="van de Geest H.C."/>
            <person name="Bonants P.J.M."/>
            <person name="Smith D.S."/>
            <person name="Levesque C.A."/>
            <person name="van der Lee T.A.J."/>
        </authorList>
    </citation>
    <scope>NUCLEOTIDE SEQUENCE [LARGE SCALE GENOMIC DNA]</scope>
    <source>
        <strain evidence="10 11">CBS 675.73</strain>
    </source>
</reference>
<dbReference type="InterPro" id="IPR022157">
    <property type="entry name" value="Dynactin"/>
</dbReference>
<proteinExistence type="inferred from homology"/>
<feature type="coiled-coil region" evidence="7">
    <location>
        <begin position="582"/>
        <end position="924"/>
    </location>
</feature>
<comment type="subcellular location">
    <subcellularLocation>
        <location evidence="1">Cytoplasm</location>
        <location evidence="1">Cytoskeleton</location>
    </subcellularLocation>
</comment>
<name>A0A507EZ26_9FUNG</name>
<organism evidence="10 11">
    <name type="scientific">Chytriomyces confervae</name>
    <dbReference type="NCBI Taxonomy" id="246404"/>
    <lineage>
        <taxon>Eukaryota</taxon>
        <taxon>Fungi</taxon>
        <taxon>Fungi incertae sedis</taxon>
        <taxon>Chytridiomycota</taxon>
        <taxon>Chytridiomycota incertae sedis</taxon>
        <taxon>Chytridiomycetes</taxon>
        <taxon>Chytridiales</taxon>
        <taxon>Chytriomycetaceae</taxon>
        <taxon>Chytriomyces</taxon>
    </lineage>
</organism>
<keyword evidence="6" id="KW-0206">Cytoskeleton</keyword>
<feature type="coiled-coil region" evidence="7">
    <location>
        <begin position="1400"/>
        <end position="1493"/>
    </location>
</feature>
<feature type="domain" description="CAP-Gly" evidence="9">
    <location>
        <begin position="27"/>
        <end position="70"/>
    </location>
</feature>
<dbReference type="OrthoDB" id="2130750at2759"/>
<gene>
    <name evidence="10" type="ORF">CcCBS67573_g06904</name>
</gene>
<feature type="compositionally biased region" description="Polar residues" evidence="8">
    <location>
        <begin position="77"/>
        <end position="86"/>
    </location>
</feature>
<dbReference type="Pfam" id="PF01302">
    <property type="entry name" value="CAP_GLY"/>
    <property type="match status" value="1"/>
</dbReference>
<feature type="compositionally biased region" description="Low complexity" evidence="8">
    <location>
        <begin position="87"/>
        <end position="191"/>
    </location>
</feature>
<feature type="compositionally biased region" description="Polar residues" evidence="8">
    <location>
        <begin position="243"/>
        <end position="252"/>
    </location>
</feature>
<evidence type="ECO:0000256" key="6">
    <source>
        <dbReference type="ARBA" id="ARBA00023212"/>
    </source>
</evidence>
<comment type="caution">
    <text evidence="10">The sequence shown here is derived from an EMBL/GenBank/DDBJ whole genome shotgun (WGS) entry which is preliminary data.</text>
</comment>
<dbReference type="SUPFAM" id="SSF74924">
    <property type="entry name" value="Cap-Gly domain"/>
    <property type="match status" value="1"/>
</dbReference>
<evidence type="ECO:0000256" key="8">
    <source>
        <dbReference type="SAM" id="MobiDB-lite"/>
    </source>
</evidence>
<feature type="coiled-coil region" evidence="7">
    <location>
        <begin position="1663"/>
        <end position="1690"/>
    </location>
</feature>
<dbReference type="Gene3D" id="2.30.30.190">
    <property type="entry name" value="CAP Gly-rich-like domain"/>
    <property type="match status" value="1"/>
</dbReference>
<dbReference type="GO" id="GO:0030286">
    <property type="term" value="C:dynein complex"/>
    <property type="evidence" value="ECO:0007669"/>
    <property type="project" value="UniProtKB-KW"/>
</dbReference>
<feature type="compositionally biased region" description="Low complexity" evidence="8">
    <location>
        <begin position="253"/>
        <end position="271"/>
    </location>
</feature>
<dbReference type="SMART" id="SM01052">
    <property type="entry name" value="CAP_GLY"/>
    <property type="match status" value="1"/>
</dbReference>
<dbReference type="SUPFAM" id="SSF57997">
    <property type="entry name" value="Tropomyosin"/>
    <property type="match status" value="1"/>
</dbReference>
<evidence type="ECO:0000256" key="7">
    <source>
        <dbReference type="SAM" id="Coils"/>
    </source>
</evidence>
<keyword evidence="5 7" id="KW-0175">Coiled coil</keyword>
<feature type="coiled-coil region" evidence="7">
    <location>
        <begin position="950"/>
        <end position="977"/>
    </location>
</feature>